<gene>
    <name evidence="1" type="ORF">PoB_002132000</name>
</gene>
<proteinExistence type="predicted"/>
<keyword evidence="2" id="KW-1185">Reference proteome</keyword>
<comment type="caution">
    <text evidence="1">The sequence shown here is derived from an EMBL/GenBank/DDBJ whole genome shotgun (WGS) entry which is preliminary data.</text>
</comment>
<evidence type="ECO:0000313" key="2">
    <source>
        <dbReference type="Proteomes" id="UP000735302"/>
    </source>
</evidence>
<dbReference type="EMBL" id="BLXT01002474">
    <property type="protein sequence ID" value="GFN94814.1"/>
    <property type="molecule type" value="Genomic_DNA"/>
</dbReference>
<organism evidence="1 2">
    <name type="scientific">Plakobranchus ocellatus</name>
    <dbReference type="NCBI Taxonomy" id="259542"/>
    <lineage>
        <taxon>Eukaryota</taxon>
        <taxon>Metazoa</taxon>
        <taxon>Spiralia</taxon>
        <taxon>Lophotrochozoa</taxon>
        <taxon>Mollusca</taxon>
        <taxon>Gastropoda</taxon>
        <taxon>Heterobranchia</taxon>
        <taxon>Euthyneura</taxon>
        <taxon>Panpulmonata</taxon>
        <taxon>Sacoglossa</taxon>
        <taxon>Placobranchoidea</taxon>
        <taxon>Plakobranchidae</taxon>
        <taxon>Plakobranchus</taxon>
    </lineage>
</organism>
<dbReference type="Proteomes" id="UP000735302">
    <property type="component" value="Unassembled WGS sequence"/>
</dbReference>
<reference evidence="1 2" key="1">
    <citation type="journal article" date="2021" name="Elife">
        <title>Chloroplast acquisition without the gene transfer in kleptoplastic sea slugs, Plakobranchus ocellatus.</title>
        <authorList>
            <person name="Maeda T."/>
            <person name="Takahashi S."/>
            <person name="Yoshida T."/>
            <person name="Shimamura S."/>
            <person name="Takaki Y."/>
            <person name="Nagai Y."/>
            <person name="Toyoda A."/>
            <person name="Suzuki Y."/>
            <person name="Arimoto A."/>
            <person name="Ishii H."/>
            <person name="Satoh N."/>
            <person name="Nishiyama T."/>
            <person name="Hasebe M."/>
            <person name="Maruyama T."/>
            <person name="Minagawa J."/>
            <person name="Obokata J."/>
            <person name="Shigenobu S."/>
        </authorList>
    </citation>
    <scope>NUCLEOTIDE SEQUENCE [LARGE SCALE GENOMIC DNA]</scope>
</reference>
<name>A0AAV3ZI62_9GAST</name>
<dbReference type="AlphaFoldDB" id="A0AAV3ZI62"/>
<accession>A0AAV3ZI62</accession>
<sequence length="88" mass="10325">MQKAQIQISNLPSDNSDGFYWSVEIERRNHAGRPSEIKENNLNENITTQNNMVLCLLIPIKQINYRQEKCWHQKESIQKVSQSINNLI</sequence>
<protein>
    <submittedName>
        <fullName evidence="1">Uncharacterized protein</fullName>
    </submittedName>
</protein>
<evidence type="ECO:0000313" key="1">
    <source>
        <dbReference type="EMBL" id="GFN94814.1"/>
    </source>
</evidence>